<dbReference type="AlphaFoldDB" id="A0A383VA93"/>
<dbReference type="EMBL" id="FNXT01000232">
    <property type="protein sequence ID" value="SZX62495.1"/>
    <property type="molecule type" value="Genomic_DNA"/>
</dbReference>
<evidence type="ECO:0000256" key="10">
    <source>
        <dbReference type="ARBA" id="ARBA00023136"/>
    </source>
</evidence>
<keyword evidence="13" id="KW-1185">Reference proteome</keyword>
<evidence type="ECO:0000256" key="8">
    <source>
        <dbReference type="ARBA" id="ARBA00022927"/>
    </source>
</evidence>
<feature type="transmembrane region" description="Helical" evidence="11">
    <location>
        <begin position="364"/>
        <end position="386"/>
    </location>
</feature>
<sequence>MGKKPAQRPNEAKYGMALYGAAWPEGEYFFVCGGGGHGLVNRIVWGRYRDGRCSDQLGDYKLGKETPMRMLICPWGSSLLVGNANGGIRRLQIGSDDSAEHKPKLVEVSAAFQESLAGIPGEVAAMRFNSRGNMLAVSFRENSTVQVIAYPSMKELVAWKLDDPEVKDVDFCPHTAAAAILQQQQQQQPSGAELLATVGGNGVCRVWEVRANQQQLVATLEPPKDKAKCVFARCCWARSGQPLLFALVNYRMGKDLGSYLVAYGPPEGPGKPWPLLKKVKANNSPASAMDISKHGEWIAAGYSDGMLRVYHSDTLMMKSEAMASIAFVSSVSFNADNSAVIAVGGDANCYVMETVARREAGIGAAVRSLLLFLLLCLAAAALLHFYQHPEALPYTALQYLQQYHKRPDIAQRCSSNEGALPLQPHACEWLQRAAEVLPDELYRQQRDEL</sequence>
<keyword evidence="4 11" id="KW-0812">Transmembrane</keyword>
<dbReference type="GO" id="GO:0005085">
    <property type="term" value="F:guanyl-nucleotide exchange factor activity"/>
    <property type="evidence" value="ECO:0007669"/>
    <property type="project" value="InterPro"/>
</dbReference>
<keyword evidence="9 11" id="KW-1133">Transmembrane helix</keyword>
<keyword evidence="5" id="KW-0677">Repeat</keyword>
<dbReference type="STRING" id="3088.A0A383VA93"/>
<evidence type="ECO:0000313" key="13">
    <source>
        <dbReference type="Proteomes" id="UP000256970"/>
    </source>
</evidence>
<evidence type="ECO:0000256" key="1">
    <source>
        <dbReference type="ARBA" id="ARBA00004389"/>
    </source>
</evidence>
<evidence type="ECO:0000256" key="7">
    <source>
        <dbReference type="ARBA" id="ARBA00022892"/>
    </source>
</evidence>
<evidence type="ECO:0008006" key="14">
    <source>
        <dbReference type="Google" id="ProtNLM"/>
    </source>
</evidence>
<dbReference type="PANTHER" id="PTHR23284">
    <property type="entry name" value="PROLACTIN REGULATORY ELEMENT BINDING PROTEIN"/>
    <property type="match status" value="1"/>
</dbReference>
<evidence type="ECO:0000256" key="9">
    <source>
        <dbReference type="ARBA" id="ARBA00022989"/>
    </source>
</evidence>
<dbReference type="GO" id="GO:0005789">
    <property type="term" value="C:endoplasmic reticulum membrane"/>
    <property type="evidence" value="ECO:0007669"/>
    <property type="project" value="UniProtKB-SubCell"/>
</dbReference>
<dbReference type="InterPro" id="IPR045260">
    <property type="entry name" value="Sec12-like"/>
</dbReference>
<keyword evidence="7" id="KW-0931">ER-Golgi transport</keyword>
<proteinExistence type="predicted"/>
<accession>A0A383VA93</accession>
<dbReference type="SMART" id="SM00320">
    <property type="entry name" value="WD40"/>
    <property type="match status" value="4"/>
</dbReference>
<keyword evidence="10 11" id="KW-0472">Membrane</keyword>
<reference evidence="12 13" key="1">
    <citation type="submission" date="2016-10" db="EMBL/GenBank/DDBJ databases">
        <authorList>
            <person name="Cai Z."/>
        </authorList>
    </citation>
    <scope>NUCLEOTIDE SEQUENCE [LARGE SCALE GENOMIC DNA]</scope>
</reference>
<keyword evidence="2" id="KW-0813">Transport</keyword>
<dbReference type="InterPro" id="IPR036322">
    <property type="entry name" value="WD40_repeat_dom_sf"/>
</dbReference>
<protein>
    <recommendedName>
        <fullName evidence="14">Anaphase-promoting complex subunit 4 WD40 domain-containing protein</fullName>
    </recommendedName>
</protein>
<evidence type="ECO:0000256" key="6">
    <source>
        <dbReference type="ARBA" id="ARBA00022824"/>
    </source>
</evidence>
<dbReference type="GO" id="GO:0015031">
    <property type="term" value="P:protein transport"/>
    <property type="evidence" value="ECO:0007669"/>
    <property type="project" value="UniProtKB-KW"/>
</dbReference>
<evidence type="ECO:0000256" key="2">
    <source>
        <dbReference type="ARBA" id="ARBA00022448"/>
    </source>
</evidence>
<dbReference type="GO" id="GO:0006888">
    <property type="term" value="P:endoplasmic reticulum to Golgi vesicle-mediated transport"/>
    <property type="evidence" value="ECO:0007669"/>
    <property type="project" value="TreeGrafter"/>
</dbReference>
<dbReference type="Pfam" id="PF00400">
    <property type="entry name" value="WD40"/>
    <property type="match status" value="1"/>
</dbReference>
<dbReference type="PANTHER" id="PTHR23284:SF0">
    <property type="entry name" value="PROLACTIN REGULATORY ELEMENT-BINDING PROTEIN"/>
    <property type="match status" value="1"/>
</dbReference>
<dbReference type="GO" id="GO:0003400">
    <property type="term" value="P:regulation of COPII vesicle coating"/>
    <property type="evidence" value="ECO:0007669"/>
    <property type="project" value="TreeGrafter"/>
</dbReference>
<dbReference type="InterPro" id="IPR015943">
    <property type="entry name" value="WD40/YVTN_repeat-like_dom_sf"/>
</dbReference>
<evidence type="ECO:0000256" key="11">
    <source>
        <dbReference type="SAM" id="Phobius"/>
    </source>
</evidence>
<dbReference type="Proteomes" id="UP000256970">
    <property type="component" value="Unassembled WGS sequence"/>
</dbReference>
<evidence type="ECO:0000256" key="4">
    <source>
        <dbReference type="ARBA" id="ARBA00022692"/>
    </source>
</evidence>
<name>A0A383VA93_TETOB</name>
<keyword evidence="8" id="KW-0653">Protein transport</keyword>
<keyword evidence="3" id="KW-0853">WD repeat</keyword>
<comment type="subcellular location">
    <subcellularLocation>
        <location evidence="1">Endoplasmic reticulum membrane</location>
        <topology evidence="1">Single-pass membrane protein</topology>
    </subcellularLocation>
</comment>
<dbReference type="SUPFAM" id="SSF50978">
    <property type="entry name" value="WD40 repeat-like"/>
    <property type="match status" value="1"/>
</dbReference>
<dbReference type="Gene3D" id="2.130.10.10">
    <property type="entry name" value="YVTN repeat-like/Quinoprotein amine dehydrogenase"/>
    <property type="match status" value="1"/>
</dbReference>
<gene>
    <name evidence="12" type="ORF">BQ4739_LOCUS3076</name>
</gene>
<evidence type="ECO:0000256" key="5">
    <source>
        <dbReference type="ARBA" id="ARBA00022737"/>
    </source>
</evidence>
<dbReference type="InterPro" id="IPR001680">
    <property type="entry name" value="WD40_rpt"/>
</dbReference>
<organism evidence="12 13">
    <name type="scientific">Tetradesmus obliquus</name>
    <name type="common">Green alga</name>
    <name type="synonym">Acutodesmus obliquus</name>
    <dbReference type="NCBI Taxonomy" id="3088"/>
    <lineage>
        <taxon>Eukaryota</taxon>
        <taxon>Viridiplantae</taxon>
        <taxon>Chlorophyta</taxon>
        <taxon>core chlorophytes</taxon>
        <taxon>Chlorophyceae</taxon>
        <taxon>CS clade</taxon>
        <taxon>Sphaeropleales</taxon>
        <taxon>Scenedesmaceae</taxon>
        <taxon>Tetradesmus</taxon>
    </lineage>
</organism>
<evidence type="ECO:0000256" key="3">
    <source>
        <dbReference type="ARBA" id="ARBA00022574"/>
    </source>
</evidence>
<evidence type="ECO:0000313" key="12">
    <source>
        <dbReference type="EMBL" id="SZX62495.1"/>
    </source>
</evidence>
<keyword evidence="6" id="KW-0256">Endoplasmic reticulum</keyword>